<proteinExistence type="inferred from homology"/>
<dbReference type="PANTHER" id="PTHR30408">
    <property type="entry name" value="TYPE-1 RESTRICTION ENZYME ECOKI SPECIFICITY PROTEIN"/>
    <property type="match status" value="1"/>
</dbReference>
<dbReference type="SUPFAM" id="SSF116734">
    <property type="entry name" value="DNA methylase specificity domain"/>
    <property type="match status" value="2"/>
</dbReference>
<dbReference type="InterPro" id="IPR000055">
    <property type="entry name" value="Restrct_endonuc_typeI_TRD"/>
</dbReference>
<evidence type="ECO:0000256" key="1">
    <source>
        <dbReference type="ARBA" id="ARBA00010923"/>
    </source>
</evidence>
<comment type="similarity">
    <text evidence="1">Belongs to the type-I restriction system S methylase family.</text>
</comment>
<keyword evidence="5" id="KW-0378">Hydrolase</keyword>
<dbReference type="PANTHER" id="PTHR30408:SF12">
    <property type="entry name" value="TYPE I RESTRICTION ENZYME MJAVIII SPECIFICITY SUBUNIT"/>
    <property type="match status" value="1"/>
</dbReference>
<evidence type="ECO:0000256" key="2">
    <source>
        <dbReference type="ARBA" id="ARBA00022747"/>
    </source>
</evidence>
<name>A0ABU0PGP6_9MICC</name>
<reference evidence="5 6" key="1">
    <citation type="submission" date="2023-07" db="EMBL/GenBank/DDBJ databases">
        <title>Comparative genomics of wheat-associated soil bacteria to identify genetic determinants of phenazine resistance.</title>
        <authorList>
            <person name="Mouncey N."/>
        </authorList>
    </citation>
    <scope>NUCLEOTIDE SEQUENCE [LARGE SCALE GENOMIC DNA]</scope>
    <source>
        <strain evidence="5 6">W1I3</strain>
    </source>
</reference>
<evidence type="ECO:0000259" key="4">
    <source>
        <dbReference type="Pfam" id="PF01420"/>
    </source>
</evidence>
<gene>
    <name evidence="5" type="ORF">QFZ36_000696</name>
</gene>
<comment type="caution">
    <text evidence="5">The sequence shown here is derived from an EMBL/GenBank/DDBJ whole genome shotgun (WGS) entry which is preliminary data.</text>
</comment>
<accession>A0ABU0PGP6</accession>
<dbReference type="GO" id="GO:0009035">
    <property type="term" value="F:type I site-specific deoxyribonuclease activity"/>
    <property type="evidence" value="ECO:0007669"/>
    <property type="project" value="UniProtKB-EC"/>
</dbReference>
<keyword evidence="6" id="KW-1185">Reference proteome</keyword>
<dbReference type="EC" id="3.1.21.3" evidence="5"/>
<dbReference type="Pfam" id="PF01420">
    <property type="entry name" value="Methylase_S"/>
    <property type="match status" value="1"/>
</dbReference>
<feature type="domain" description="Type I restriction modification DNA specificity" evidence="4">
    <location>
        <begin position="32"/>
        <end position="180"/>
    </location>
</feature>
<dbReference type="InterPro" id="IPR044946">
    <property type="entry name" value="Restrct_endonuc_typeI_TRD_sf"/>
</dbReference>
<keyword evidence="3" id="KW-0238">DNA-binding</keyword>
<evidence type="ECO:0000313" key="6">
    <source>
        <dbReference type="Proteomes" id="UP001236806"/>
    </source>
</evidence>
<evidence type="ECO:0000256" key="3">
    <source>
        <dbReference type="ARBA" id="ARBA00023125"/>
    </source>
</evidence>
<dbReference type="RefSeq" id="WP_306633955.1">
    <property type="nucleotide sequence ID" value="NZ_JAUSXB010000001.1"/>
</dbReference>
<organism evidence="5 6">
    <name type="scientific">Pseudarthrobacter siccitolerans</name>
    <dbReference type="NCBI Taxonomy" id="861266"/>
    <lineage>
        <taxon>Bacteria</taxon>
        <taxon>Bacillati</taxon>
        <taxon>Actinomycetota</taxon>
        <taxon>Actinomycetes</taxon>
        <taxon>Micrococcales</taxon>
        <taxon>Micrococcaceae</taxon>
        <taxon>Pseudarthrobacter</taxon>
    </lineage>
</organism>
<dbReference type="Gene3D" id="3.90.220.20">
    <property type="entry name" value="DNA methylase specificity domains"/>
    <property type="match status" value="2"/>
</dbReference>
<dbReference type="InterPro" id="IPR052021">
    <property type="entry name" value="Type-I_RS_S_subunit"/>
</dbReference>
<sequence>MTSVSIGQLVAAGVLQLGDGYRTKRAEHAHHGYRIIRVADVLDDMVSFTGPDFVSEKYAKAIGTKMGTPGDILLTTKGTVGRVAVLPNTNERVVYSPQLCFFRVLDADVLDPRFLRYWFSSVEFWRQAADRMNNTDMAAYINLADIRSLRLTVPDISEQRSIAEVLGTLDDKIAANAKVIAHADGLTHTLFRSMSSPDSRQVALSTTAQFVNGKAFTKNASGTGRVVIRIAELNSGIGASTVYNDIDVNDQHVARPGDLLFAWSGSLTLHRWFRPEGIINQHIFKVVPNAEYPYWLVYELLRHKLEEFKSIAADKATTMGHIQRKHLDEPVEVPASETIRRHDEVMAALWDKGLTAEVENLNLVETRDVLLPQLMSGKLRVKDTEKVLENAGV</sequence>
<evidence type="ECO:0000313" key="5">
    <source>
        <dbReference type="EMBL" id="MDQ0673135.1"/>
    </source>
</evidence>
<dbReference type="EMBL" id="JAUSXB010000001">
    <property type="protein sequence ID" value="MDQ0673135.1"/>
    <property type="molecule type" value="Genomic_DNA"/>
</dbReference>
<protein>
    <submittedName>
        <fullName evidence="5">Type I restriction enzyme S subunit</fullName>
        <ecNumber evidence="5">3.1.21.3</ecNumber>
    </submittedName>
</protein>
<keyword evidence="2" id="KW-0680">Restriction system</keyword>
<dbReference type="Proteomes" id="UP001236806">
    <property type="component" value="Unassembled WGS sequence"/>
</dbReference>